<evidence type="ECO:0000256" key="7">
    <source>
        <dbReference type="HAMAP-Rule" id="MF_00022"/>
    </source>
</evidence>
<keyword evidence="5 7" id="KW-0648">Protein biosynthesis</keyword>
<dbReference type="InterPro" id="IPR033910">
    <property type="entry name" value="GluRS_core"/>
</dbReference>
<dbReference type="Pfam" id="PF19269">
    <property type="entry name" value="Anticodon_2"/>
    <property type="match status" value="1"/>
</dbReference>
<dbReference type="GO" id="GO:0005524">
    <property type="term" value="F:ATP binding"/>
    <property type="evidence" value="ECO:0007669"/>
    <property type="project" value="UniProtKB-UniRule"/>
</dbReference>
<feature type="short sequence motif" description="'KMSKS' region" evidence="7">
    <location>
        <begin position="254"/>
        <end position="258"/>
    </location>
</feature>
<feature type="short sequence motif" description="'HIGH' region" evidence="7">
    <location>
        <begin position="10"/>
        <end position="20"/>
    </location>
</feature>
<evidence type="ECO:0000256" key="5">
    <source>
        <dbReference type="ARBA" id="ARBA00022917"/>
    </source>
</evidence>
<evidence type="ECO:0000256" key="6">
    <source>
        <dbReference type="ARBA" id="ARBA00023146"/>
    </source>
</evidence>
<dbReference type="STRING" id="410072.ERS852525_00973"/>
<dbReference type="PANTHER" id="PTHR43311:SF2">
    <property type="entry name" value="GLUTAMATE--TRNA LIGASE, MITOCHONDRIAL-RELATED"/>
    <property type="match status" value="1"/>
</dbReference>
<dbReference type="PANTHER" id="PTHR43311">
    <property type="entry name" value="GLUTAMATE--TRNA LIGASE"/>
    <property type="match status" value="1"/>
</dbReference>
<comment type="subcellular location">
    <subcellularLocation>
        <location evidence="7">Cytoplasm</location>
    </subcellularLocation>
</comment>
<evidence type="ECO:0000256" key="3">
    <source>
        <dbReference type="ARBA" id="ARBA00022741"/>
    </source>
</evidence>
<comment type="cofactor">
    <cofactor evidence="7">
        <name>Zn(2+)</name>
        <dbReference type="ChEBI" id="CHEBI:29105"/>
    </cofactor>
    <text evidence="7">Binds 1 zinc ion per subunit.</text>
</comment>
<keyword evidence="6 7" id="KW-0030">Aminoacyl-tRNA synthetase</keyword>
<dbReference type="PROSITE" id="PS00178">
    <property type="entry name" value="AA_TRNA_LIGASE_I"/>
    <property type="match status" value="1"/>
</dbReference>
<keyword evidence="7" id="KW-0479">Metal-binding</keyword>
<evidence type="ECO:0000259" key="9">
    <source>
        <dbReference type="Pfam" id="PF19269"/>
    </source>
</evidence>
<accession>A0A173ZLN8</accession>
<keyword evidence="3 7" id="KW-0547">Nucleotide-binding</keyword>
<dbReference type="EMBL" id="CYZK01000003">
    <property type="protein sequence ID" value="CUN76105.1"/>
    <property type="molecule type" value="Genomic_DNA"/>
</dbReference>
<dbReference type="GO" id="GO:0004818">
    <property type="term" value="F:glutamate-tRNA ligase activity"/>
    <property type="evidence" value="ECO:0007669"/>
    <property type="project" value="UniProtKB-UniRule"/>
</dbReference>
<dbReference type="SUPFAM" id="SSF48163">
    <property type="entry name" value="An anticodon-binding domain of class I aminoacyl-tRNA synthetases"/>
    <property type="match status" value="1"/>
</dbReference>
<dbReference type="NCBIfam" id="TIGR00464">
    <property type="entry name" value="gltX_bact"/>
    <property type="match status" value="1"/>
</dbReference>
<dbReference type="HAMAP" id="MF_00022">
    <property type="entry name" value="Glu_tRNA_synth_type1"/>
    <property type="match status" value="1"/>
</dbReference>
<dbReference type="CDD" id="cd00808">
    <property type="entry name" value="GluRS_core"/>
    <property type="match status" value="1"/>
</dbReference>
<feature type="binding site" evidence="7">
    <location>
        <position position="137"/>
    </location>
    <ligand>
        <name>Zn(2+)</name>
        <dbReference type="ChEBI" id="CHEBI:29105"/>
    </ligand>
</feature>
<reference evidence="10 11" key="1">
    <citation type="submission" date="2015-09" db="EMBL/GenBank/DDBJ databases">
        <authorList>
            <consortium name="Pathogen Informatics"/>
        </authorList>
    </citation>
    <scope>NUCLEOTIDE SEQUENCE [LARGE SCALE GENOMIC DNA]</scope>
    <source>
        <strain evidence="10 11">2789STDY5834866</strain>
    </source>
</reference>
<dbReference type="Proteomes" id="UP000095362">
    <property type="component" value="Unassembled WGS sequence"/>
</dbReference>
<keyword evidence="4 7" id="KW-0067">ATP-binding</keyword>
<evidence type="ECO:0000313" key="10">
    <source>
        <dbReference type="EMBL" id="CUN76105.1"/>
    </source>
</evidence>
<feature type="domain" description="Glutamyl/glutaminyl-tRNA synthetase class Ib catalytic" evidence="8">
    <location>
        <begin position="3"/>
        <end position="323"/>
    </location>
</feature>
<proteinExistence type="inferred from homology"/>
<feature type="binding site" evidence="7">
    <location>
        <position position="139"/>
    </location>
    <ligand>
        <name>Zn(2+)</name>
        <dbReference type="ChEBI" id="CHEBI:29105"/>
    </ligand>
</feature>
<dbReference type="GO" id="GO:0008270">
    <property type="term" value="F:zinc ion binding"/>
    <property type="evidence" value="ECO:0007669"/>
    <property type="project" value="UniProtKB-UniRule"/>
</dbReference>
<dbReference type="InterPro" id="IPR008925">
    <property type="entry name" value="aa_tRNA-synth_I_cd-bd_sf"/>
</dbReference>
<feature type="binding site" evidence="7">
    <location>
        <position position="109"/>
    </location>
    <ligand>
        <name>Zn(2+)</name>
        <dbReference type="ChEBI" id="CHEBI:29105"/>
    </ligand>
</feature>
<dbReference type="GO" id="GO:0000049">
    <property type="term" value="F:tRNA binding"/>
    <property type="evidence" value="ECO:0007669"/>
    <property type="project" value="InterPro"/>
</dbReference>
<dbReference type="InterPro" id="IPR020058">
    <property type="entry name" value="Glu/Gln-tRNA-synth_Ib_cat-dom"/>
</dbReference>
<dbReference type="InterPro" id="IPR001412">
    <property type="entry name" value="aa-tRNA-synth_I_CS"/>
</dbReference>
<dbReference type="Gene3D" id="3.40.50.620">
    <property type="entry name" value="HUPs"/>
    <property type="match status" value="1"/>
</dbReference>
<organism evidence="10 11">
    <name type="scientific">Coprococcus comes</name>
    <dbReference type="NCBI Taxonomy" id="410072"/>
    <lineage>
        <taxon>Bacteria</taxon>
        <taxon>Bacillati</taxon>
        <taxon>Bacillota</taxon>
        <taxon>Clostridia</taxon>
        <taxon>Lachnospirales</taxon>
        <taxon>Lachnospiraceae</taxon>
        <taxon>Coprococcus</taxon>
    </lineage>
</organism>
<comment type="similarity">
    <text evidence="1 7">Belongs to the class-I aminoacyl-tRNA synthetase family. Glutamate--tRNA ligase type 1 subfamily.</text>
</comment>
<evidence type="ECO:0000259" key="8">
    <source>
        <dbReference type="Pfam" id="PF00749"/>
    </source>
</evidence>
<dbReference type="PaxDb" id="410072-ERS852525_00973"/>
<feature type="binding site" evidence="7">
    <location>
        <position position="111"/>
    </location>
    <ligand>
        <name>Zn(2+)</name>
        <dbReference type="ChEBI" id="CHEBI:29105"/>
    </ligand>
</feature>
<dbReference type="PRINTS" id="PR00987">
    <property type="entry name" value="TRNASYNTHGLU"/>
</dbReference>
<dbReference type="InterPro" id="IPR004527">
    <property type="entry name" value="Glu-tRNA-ligase_bac/mito"/>
</dbReference>
<dbReference type="AlphaFoldDB" id="A0A173ZLN8"/>
<feature type="domain" description="Aminoacyl-tRNA synthetase class I anticodon-binding" evidence="9">
    <location>
        <begin position="336"/>
        <end position="480"/>
    </location>
</feature>
<evidence type="ECO:0000256" key="2">
    <source>
        <dbReference type="ARBA" id="ARBA00022598"/>
    </source>
</evidence>
<dbReference type="RefSeq" id="WP_022220902.1">
    <property type="nucleotide sequence ID" value="NZ_CYZK01000003.1"/>
</dbReference>
<evidence type="ECO:0000256" key="1">
    <source>
        <dbReference type="ARBA" id="ARBA00007894"/>
    </source>
</evidence>
<dbReference type="EC" id="6.1.1.17" evidence="7"/>
<dbReference type="InterPro" id="IPR000924">
    <property type="entry name" value="Glu/Gln-tRNA-synth"/>
</dbReference>
<sequence length="485" mass="55539">MKKVRTRFAPSPTGRMHVGNLRTALYAYLIAKHEGGDFMLRIEDTDQERYVEGALDIIYRTLEKTGLVHDEGPDKDGGVGPYVQSERQASGIYMKYAKQLIEQGDAYYCFCDKERLESLKTSVSEDGTQIVNYDKHCLHLSKEEIEANLAAGKPYVVRINMPTEGTTTFHDEIYGDITVPNEELDDMILIKSDGYPTYNFANVIDDHLMNITHVVRGNEYLSSAPKYNRLYEAFGWEVPVYVHCPLITDENHKKLSKRCGHSSYEDLLDQGFVSEAIVNYVALLGWCPQDNREIFSLPELVEAFDYHHMSKSPAVFDINKLKWMNGEYLKAMDFDKFYELAEPYIKKVITKDYDLKKIASLIKSRIEILPDIKDQIDFFEAVPEYDTAMYCHKKMKTNEETSLEVLKEILPRLEAWDDYSNDALFGLLKGFAEEKGYKNGYVMWPVRTAVSGKQNTPGGATEIMEVLGKAESVERIKNAIELLSR</sequence>
<protein>
    <recommendedName>
        <fullName evidence="7">Glutamate--tRNA ligase</fullName>
        <ecNumber evidence="7">6.1.1.17</ecNumber>
    </recommendedName>
    <alternativeName>
        <fullName evidence="7">Glutamyl-tRNA synthetase</fullName>
        <shortName evidence="7">GluRS</shortName>
    </alternativeName>
</protein>
<comment type="subunit">
    <text evidence="7">Monomer.</text>
</comment>
<dbReference type="Gene3D" id="1.10.10.350">
    <property type="match status" value="1"/>
</dbReference>
<dbReference type="InterPro" id="IPR014729">
    <property type="entry name" value="Rossmann-like_a/b/a_fold"/>
</dbReference>
<gene>
    <name evidence="7 10" type="primary">gltX</name>
    <name evidence="10" type="ORF">ERS852481_00785</name>
</gene>
<evidence type="ECO:0000256" key="4">
    <source>
        <dbReference type="ARBA" id="ARBA00022840"/>
    </source>
</evidence>
<dbReference type="InterPro" id="IPR049940">
    <property type="entry name" value="GluQ/Sye"/>
</dbReference>
<comment type="function">
    <text evidence="7">Catalyzes the attachment of glutamate to tRNA(Glu) in a two-step reaction: glutamate is first activated by ATP to form Glu-AMP and then transferred to the acceptor end of tRNA(Glu).</text>
</comment>
<dbReference type="GO" id="GO:0005829">
    <property type="term" value="C:cytosol"/>
    <property type="evidence" value="ECO:0007669"/>
    <property type="project" value="TreeGrafter"/>
</dbReference>
<dbReference type="SUPFAM" id="SSF52374">
    <property type="entry name" value="Nucleotidylyl transferase"/>
    <property type="match status" value="1"/>
</dbReference>
<comment type="catalytic activity">
    <reaction evidence="7">
        <text>tRNA(Glu) + L-glutamate + ATP = L-glutamyl-tRNA(Glu) + AMP + diphosphate</text>
        <dbReference type="Rhea" id="RHEA:23540"/>
        <dbReference type="Rhea" id="RHEA-COMP:9663"/>
        <dbReference type="Rhea" id="RHEA-COMP:9680"/>
        <dbReference type="ChEBI" id="CHEBI:29985"/>
        <dbReference type="ChEBI" id="CHEBI:30616"/>
        <dbReference type="ChEBI" id="CHEBI:33019"/>
        <dbReference type="ChEBI" id="CHEBI:78442"/>
        <dbReference type="ChEBI" id="CHEBI:78520"/>
        <dbReference type="ChEBI" id="CHEBI:456215"/>
        <dbReference type="EC" id="6.1.1.17"/>
    </reaction>
</comment>
<evidence type="ECO:0000313" key="11">
    <source>
        <dbReference type="Proteomes" id="UP000095362"/>
    </source>
</evidence>
<dbReference type="Pfam" id="PF00749">
    <property type="entry name" value="tRNA-synt_1c"/>
    <property type="match status" value="1"/>
</dbReference>
<dbReference type="InterPro" id="IPR045462">
    <property type="entry name" value="aa-tRNA-synth_I_cd-bd"/>
</dbReference>
<dbReference type="GO" id="GO:0006424">
    <property type="term" value="P:glutamyl-tRNA aminoacylation"/>
    <property type="evidence" value="ECO:0007669"/>
    <property type="project" value="UniProtKB-UniRule"/>
</dbReference>
<keyword evidence="2 7" id="KW-0436">Ligase</keyword>
<dbReference type="FunFam" id="3.40.50.620:FF:000045">
    <property type="entry name" value="Glutamate--tRNA ligase, mitochondrial"/>
    <property type="match status" value="1"/>
</dbReference>
<dbReference type="InterPro" id="IPR020751">
    <property type="entry name" value="aa-tRNA-synth_I_codon-bd_sub2"/>
</dbReference>
<keyword evidence="7" id="KW-0963">Cytoplasm</keyword>
<feature type="binding site" evidence="7">
    <location>
        <position position="257"/>
    </location>
    <ligand>
        <name>ATP</name>
        <dbReference type="ChEBI" id="CHEBI:30616"/>
    </ligand>
</feature>
<keyword evidence="7" id="KW-0862">Zinc</keyword>
<name>A0A173ZLN8_9FIRM</name>